<proteinExistence type="predicted"/>
<dbReference type="Proteomes" id="UP000823941">
    <property type="component" value="Chromosome 4"/>
</dbReference>
<evidence type="ECO:0000313" key="2">
    <source>
        <dbReference type="Proteomes" id="UP000823941"/>
    </source>
</evidence>
<organism evidence="1 2">
    <name type="scientific">Plutella xylostella</name>
    <name type="common">Diamondback moth</name>
    <name type="synonym">Plutella maculipennis</name>
    <dbReference type="NCBI Taxonomy" id="51655"/>
    <lineage>
        <taxon>Eukaryota</taxon>
        <taxon>Metazoa</taxon>
        <taxon>Ecdysozoa</taxon>
        <taxon>Arthropoda</taxon>
        <taxon>Hexapoda</taxon>
        <taxon>Insecta</taxon>
        <taxon>Pterygota</taxon>
        <taxon>Neoptera</taxon>
        <taxon>Endopterygota</taxon>
        <taxon>Lepidoptera</taxon>
        <taxon>Glossata</taxon>
        <taxon>Ditrysia</taxon>
        <taxon>Yponomeutoidea</taxon>
        <taxon>Plutellidae</taxon>
        <taxon>Plutella</taxon>
    </lineage>
</organism>
<comment type="caution">
    <text evidence="1">The sequence shown here is derived from an EMBL/GenBank/DDBJ whole genome shotgun (WGS) entry which is preliminary data.</text>
</comment>
<protein>
    <submittedName>
        <fullName evidence="1">Uncharacterized protein</fullName>
    </submittedName>
</protein>
<accession>A0ABQ7R3C8</accession>
<gene>
    <name evidence="1" type="ORF">JYU34_002890</name>
</gene>
<reference evidence="1 2" key="1">
    <citation type="submission" date="2021-06" db="EMBL/GenBank/DDBJ databases">
        <title>A haploid diamondback moth (Plutella xylostella L.) genome assembly resolves 31 chromosomes and identifies a diamide resistance mutation.</title>
        <authorList>
            <person name="Ward C.M."/>
            <person name="Perry K.D."/>
            <person name="Baker G."/>
            <person name="Powis K."/>
            <person name="Heckel D.G."/>
            <person name="Baxter S.W."/>
        </authorList>
    </citation>
    <scope>NUCLEOTIDE SEQUENCE [LARGE SCALE GENOMIC DNA]</scope>
    <source>
        <strain evidence="1 2">LV</strain>
        <tissue evidence="1">Single pupa</tissue>
    </source>
</reference>
<name>A0ABQ7R3C8_PLUXY</name>
<sequence>MPWVGREAAPPAQPLRRPPAAAPLNAIKLKRIVSEAPAEKNDIAIISVVEVPNEFDSAFDQMR</sequence>
<evidence type="ECO:0000313" key="1">
    <source>
        <dbReference type="EMBL" id="KAG7311807.1"/>
    </source>
</evidence>
<dbReference type="EMBL" id="JAHIBW010000004">
    <property type="protein sequence ID" value="KAG7311807.1"/>
    <property type="molecule type" value="Genomic_DNA"/>
</dbReference>
<keyword evidence="2" id="KW-1185">Reference proteome</keyword>